<evidence type="ECO:0000256" key="3">
    <source>
        <dbReference type="ARBA" id="ARBA00022530"/>
    </source>
</evidence>
<protein>
    <submittedName>
        <fullName evidence="11">Chromosome 12 SCAF14996, whole genome shotgun sequence</fullName>
    </submittedName>
</protein>
<keyword evidence="3" id="KW-0272">Extracellular matrix</keyword>
<feature type="transmembrane region" description="Helical" evidence="9">
    <location>
        <begin position="589"/>
        <end position="608"/>
    </location>
</feature>
<dbReference type="InterPro" id="IPR013320">
    <property type="entry name" value="ConA-like_dom_sf"/>
</dbReference>
<evidence type="ECO:0000256" key="8">
    <source>
        <dbReference type="SAM" id="MobiDB-lite"/>
    </source>
</evidence>
<evidence type="ECO:0000313" key="11">
    <source>
        <dbReference type="EMBL" id="CAG08136.1"/>
    </source>
</evidence>
<evidence type="ECO:0000256" key="5">
    <source>
        <dbReference type="ARBA" id="ARBA00022737"/>
    </source>
</evidence>
<evidence type="ECO:0000259" key="10">
    <source>
        <dbReference type="SMART" id="SM00210"/>
    </source>
</evidence>
<keyword evidence="5" id="KW-0677">Repeat</keyword>
<proteinExistence type="predicted"/>
<feature type="region of interest" description="Disordered" evidence="8">
    <location>
        <begin position="451"/>
        <end position="516"/>
    </location>
</feature>
<dbReference type="Pfam" id="PF01391">
    <property type="entry name" value="Collagen"/>
    <property type="match status" value="1"/>
</dbReference>
<keyword evidence="4" id="KW-0732">Signal</keyword>
<keyword evidence="9" id="KW-0472">Membrane</keyword>
<keyword evidence="9" id="KW-1133">Transmembrane helix</keyword>
<evidence type="ECO:0000256" key="1">
    <source>
        <dbReference type="ARBA" id="ARBA00004498"/>
    </source>
</evidence>
<reference evidence="11" key="2">
    <citation type="submission" date="2004-02" db="EMBL/GenBank/DDBJ databases">
        <authorList>
            <consortium name="Genoscope"/>
            <consortium name="Whitehead Institute Centre for Genome Research"/>
        </authorList>
    </citation>
    <scope>NUCLEOTIDE SEQUENCE</scope>
</reference>
<dbReference type="KEGG" id="tng:GSTEN00029020G001"/>
<evidence type="ECO:0000256" key="2">
    <source>
        <dbReference type="ARBA" id="ARBA00022525"/>
    </source>
</evidence>
<feature type="domain" description="Thrombospondin-like N-terminal" evidence="10">
    <location>
        <begin position="37"/>
        <end position="225"/>
    </location>
</feature>
<comment type="subcellular location">
    <subcellularLocation>
        <location evidence="1">Secreted</location>
        <location evidence="1">Extracellular space</location>
        <location evidence="1">Extracellular matrix</location>
    </subcellularLocation>
</comment>
<evidence type="ECO:0000256" key="7">
    <source>
        <dbReference type="ARBA" id="ARBA00023180"/>
    </source>
</evidence>
<dbReference type="EMBL" id="CAAE01014996">
    <property type="protein sequence ID" value="CAG08136.1"/>
    <property type="molecule type" value="Genomic_DNA"/>
</dbReference>
<dbReference type="OrthoDB" id="8939548at2759"/>
<dbReference type="AlphaFoldDB" id="Q4RTZ6"/>
<dbReference type="PANTHER" id="PTHR24637:SF388">
    <property type="entry name" value="NEMATODE CUTICLE COLLAGEN N-TERMINAL DOMAIN-CONTAINING PROTEIN"/>
    <property type="match status" value="1"/>
</dbReference>
<gene>
    <name evidence="11" type="ORF">GSTENG00029020001</name>
</gene>
<keyword evidence="6" id="KW-0176">Collagen</keyword>
<name>Q4RTZ6_TETNG</name>
<keyword evidence="7" id="KW-0325">Glycoprotein</keyword>
<dbReference type="PANTHER" id="PTHR24637">
    <property type="entry name" value="COLLAGEN"/>
    <property type="match status" value="1"/>
</dbReference>
<evidence type="ECO:0000256" key="6">
    <source>
        <dbReference type="ARBA" id="ARBA00023119"/>
    </source>
</evidence>
<dbReference type="SUPFAM" id="SSF49899">
    <property type="entry name" value="Concanavalin A-like lectins/glucanases"/>
    <property type="match status" value="1"/>
</dbReference>
<evidence type="ECO:0000256" key="4">
    <source>
        <dbReference type="ARBA" id="ARBA00022729"/>
    </source>
</evidence>
<accession>Q4RTZ6</accession>
<keyword evidence="2" id="KW-0964">Secreted</keyword>
<dbReference type="GO" id="GO:0005581">
    <property type="term" value="C:collagen trimer"/>
    <property type="evidence" value="ECO:0007669"/>
    <property type="project" value="UniProtKB-KW"/>
</dbReference>
<dbReference type="InterPro" id="IPR048287">
    <property type="entry name" value="TSPN-like_N"/>
</dbReference>
<reference evidence="11" key="1">
    <citation type="journal article" date="2004" name="Nature">
        <title>Genome duplication in the teleost fish Tetraodon nigroviridis reveals the early vertebrate proto-karyotype.</title>
        <authorList>
            <person name="Jaillon O."/>
            <person name="Aury J.-M."/>
            <person name="Brunet F."/>
            <person name="Petit J.-L."/>
            <person name="Stange-Thomann N."/>
            <person name="Mauceli E."/>
            <person name="Bouneau L."/>
            <person name="Fischer C."/>
            <person name="Ozouf-Costaz C."/>
            <person name="Bernot A."/>
            <person name="Nicaud S."/>
            <person name="Jaffe D."/>
            <person name="Fisher S."/>
            <person name="Lutfalla G."/>
            <person name="Dossat C."/>
            <person name="Segurens B."/>
            <person name="Dasilva C."/>
            <person name="Salanoubat M."/>
            <person name="Levy M."/>
            <person name="Boudet N."/>
            <person name="Castellano S."/>
            <person name="Anthouard V."/>
            <person name="Jubin C."/>
            <person name="Castelli V."/>
            <person name="Katinka M."/>
            <person name="Vacherie B."/>
            <person name="Biemont C."/>
            <person name="Skalli Z."/>
            <person name="Cattolico L."/>
            <person name="Poulain J."/>
            <person name="De Berardinis V."/>
            <person name="Cruaud C."/>
            <person name="Duprat S."/>
            <person name="Brottier P."/>
            <person name="Coutanceau J.-P."/>
            <person name="Gouzy J."/>
            <person name="Parra G."/>
            <person name="Lardier G."/>
            <person name="Chapple C."/>
            <person name="McKernan K.J."/>
            <person name="McEwan P."/>
            <person name="Bosak S."/>
            <person name="Kellis M."/>
            <person name="Volff J.-N."/>
            <person name="Guigo R."/>
            <person name="Zody M.C."/>
            <person name="Mesirov J."/>
            <person name="Lindblad-Toh K."/>
            <person name="Birren B."/>
            <person name="Nusbaum C."/>
            <person name="Kahn D."/>
            <person name="Robinson-Rechavi M."/>
            <person name="Laudet V."/>
            <person name="Schachter V."/>
            <person name="Quetier F."/>
            <person name="Saurin W."/>
            <person name="Scarpelli C."/>
            <person name="Wincker P."/>
            <person name="Lander E.S."/>
            <person name="Weissenbach J."/>
            <person name="Roest Crollius H."/>
        </authorList>
    </citation>
    <scope>NUCLEOTIDE SEQUENCE [LARGE SCALE GENOMIC DNA]</scope>
</reference>
<keyword evidence="9" id="KW-0812">Transmembrane</keyword>
<organism evidence="11">
    <name type="scientific">Tetraodon nigroviridis</name>
    <name type="common">Spotted green pufferfish</name>
    <name type="synonym">Chelonodon nigroviridis</name>
    <dbReference type="NCBI Taxonomy" id="99883"/>
    <lineage>
        <taxon>Eukaryota</taxon>
        <taxon>Metazoa</taxon>
        <taxon>Chordata</taxon>
        <taxon>Craniata</taxon>
        <taxon>Vertebrata</taxon>
        <taxon>Euteleostomi</taxon>
        <taxon>Actinopterygii</taxon>
        <taxon>Neopterygii</taxon>
        <taxon>Teleostei</taxon>
        <taxon>Neoteleostei</taxon>
        <taxon>Acanthomorphata</taxon>
        <taxon>Eupercaria</taxon>
        <taxon>Tetraodontiformes</taxon>
        <taxon>Tetradontoidea</taxon>
        <taxon>Tetraodontidae</taxon>
        <taxon>Tetraodon</taxon>
    </lineage>
</organism>
<dbReference type="InterPro" id="IPR008160">
    <property type="entry name" value="Collagen"/>
</dbReference>
<sequence>MEADNAPCSTLKTAGVGGRVLILWTILSCTCSLRLTQAQDVDVLQLLGLSGRITGSSGPSGIRSVPNGVIPSKTGVILTPRARIQAPLHTVIPATYNRTNLSLVLSLSVHRINSAFLFSALSKKKKVQLGVQFAPGKILVHAGQRSPVRFDYDVHDGQWHNLALDIQGHQVLLYTSCGKNSVHADLRVKKEEAFDANGTFLLGKANHNAVSFEGAICQFDIYPSAKAAQNYCDYIKKHCREADTYRPAFPALLPLFSTDSNITVTSPSSTPIKGIFKSNMKPTLGKTTLPVPDYSLLMLNKTSAYHTVTPPKPGAASVSPAAHPELESSFMFPTQTVTSLFRINMTPPTQKPALFKSAKENTRHEDANVSVKSLDLSTFVKPNRQITAAFTQGSSSYLPHAEQTTTMLSKLFQPKGTRTQHVGPTPLVPVTLAATDGFQTFDLEPTRFSLLAGPTSLKGEPGPPGPRGLPGLPGKPGKRGPRGLPGSHGNPGLPGPVGKKGQKGDPGLSPRQATKGQKVWESLVSWVPRDYLAIPDERVNGEMMAALGPKAILAGRCSKSSIAVLVEQTHTHTHTHTHTKKDTTKVLMLIYYDFFFFFFTFSVLKYLIVF</sequence>
<dbReference type="Gene3D" id="2.60.120.200">
    <property type="match status" value="1"/>
</dbReference>
<evidence type="ECO:0000256" key="9">
    <source>
        <dbReference type="SAM" id="Phobius"/>
    </source>
</evidence>
<dbReference type="SMART" id="SM00210">
    <property type="entry name" value="TSPN"/>
    <property type="match status" value="1"/>
</dbReference>
<dbReference type="FunFam" id="2.60.120.200:FF:000085">
    <property type="entry name" value="collagen alpha-1(XXVII) chain isoform X1"/>
    <property type="match status" value="1"/>
</dbReference>